<feature type="domain" description="Rhodanese" evidence="3">
    <location>
        <begin position="16"/>
        <end position="134"/>
    </location>
</feature>
<evidence type="ECO:0000256" key="2">
    <source>
        <dbReference type="ARBA" id="ARBA00022737"/>
    </source>
</evidence>
<protein>
    <submittedName>
        <fullName evidence="4">Sulfurtransferase</fullName>
        <ecNumber evidence="4">2.8.1.-</ecNumber>
    </submittedName>
</protein>
<dbReference type="Proteomes" id="UP001596507">
    <property type="component" value="Unassembled WGS sequence"/>
</dbReference>
<evidence type="ECO:0000256" key="1">
    <source>
        <dbReference type="ARBA" id="ARBA00022679"/>
    </source>
</evidence>
<dbReference type="InterPro" id="IPR001763">
    <property type="entry name" value="Rhodanese-like_dom"/>
</dbReference>
<dbReference type="CDD" id="cd01449">
    <property type="entry name" value="TST_Repeat_2"/>
    <property type="match status" value="1"/>
</dbReference>
<dbReference type="Gene3D" id="3.40.250.10">
    <property type="entry name" value="Rhodanese-like domain"/>
    <property type="match status" value="2"/>
</dbReference>
<comment type="caution">
    <text evidence="4">The sequence shown here is derived from an EMBL/GenBank/DDBJ whole genome shotgun (WGS) entry which is preliminary data.</text>
</comment>
<dbReference type="EC" id="2.8.1.-" evidence="4"/>
<evidence type="ECO:0000313" key="5">
    <source>
        <dbReference type="Proteomes" id="UP001596507"/>
    </source>
</evidence>
<evidence type="ECO:0000313" key="4">
    <source>
        <dbReference type="EMBL" id="MFC7268774.1"/>
    </source>
</evidence>
<dbReference type="PANTHER" id="PTHR11364">
    <property type="entry name" value="THIOSULFATE SULFERTANSFERASE"/>
    <property type="match status" value="1"/>
</dbReference>
<keyword evidence="2" id="KW-0677">Repeat</keyword>
<proteinExistence type="predicted"/>
<reference evidence="5" key="1">
    <citation type="journal article" date="2019" name="Int. J. Syst. Evol. Microbiol.">
        <title>The Global Catalogue of Microorganisms (GCM) 10K type strain sequencing project: providing services to taxonomists for standard genome sequencing and annotation.</title>
        <authorList>
            <consortium name="The Broad Institute Genomics Platform"/>
            <consortium name="The Broad Institute Genome Sequencing Center for Infectious Disease"/>
            <person name="Wu L."/>
            <person name="Ma J."/>
        </authorList>
    </citation>
    <scope>NUCLEOTIDE SEQUENCE [LARGE SCALE GENOMIC DNA]</scope>
    <source>
        <strain evidence="5">CGMCC 1.15772</strain>
    </source>
</reference>
<dbReference type="InterPro" id="IPR045078">
    <property type="entry name" value="TST/MPST-like"/>
</dbReference>
<keyword evidence="5" id="KW-1185">Reference proteome</keyword>
<dbReference type="PROSITE" id="PS50206">
    <property type="entry name" value="RHODANESE_3"/>
    <property type="match status" value="2"/>
</dbReference>
<keyword evidence="1 4" id="KW-0808">Transferase</keyword>
<dbReference type="PROSITE" id="PS00380">
    <property type="entry name" value="RHODANESE_1"/>
    <property type="match status" value="1"/>
</dbReference>
<feature type="domain" description="Rhodanese" evidence="3">
    <location>
        <begin position="166"/>
        <end position="271"/>
    </location>
</feature>
<organism evidence="4 5">
    <name type="scientific">Microbacterium fluvii</name>
    <dbReference type="NCBI Taxonomy" id="415215"/>
    <lineage>
        <taxon>Bacteria</taxon>
        <taxon>Bacillati</taxon>
        <taxon>Actinomycetota</taxon>
        <taxon>Actinomycetes</taxon>
        <taxon>Micrococcales</taxon>
        <taxon>Microbacteriaceae</taxon>
        <taxon>Microbacterium</taxon>
    </lineage>
</organism>
<accession>A0ABW2HG87</accession>
<name>A0ABW2HG87_9MICO</name>
<dbReference type="SUPFAM" id="SSF52821">
    <property type="entry name" value="Rhodanese/Cell cycle control phosphatase"/>
    <property type="match status" value="2"/>
</dbReference>
<dbReference type="InterPro" id="IPR001307">
    <property type="entry name" value="Thiosulphate_STrfase_CS"/>
</dbReference>
<dbReference type="GO" id="GO:0016740">
    <property type="term" value="F:transferase activity"/>
    <property type="evidence" value="ECO:0007669"/>
    <property type="project" value="UniProtKB-KW"/>
</dbReference>
<sequence>MAVLISPAQVTALRASGDHPRLLDVRWRLDRPEGRPDYLEGHIPGAVYVDLDRELSRRGEPAEGRHPLPRRDDLEDAARRWGLREGDTVVVYDDVASVAAARAWWLLTRSGVADVRVLDGGWRAWVAGGGAVETGDVQPPRGDVVLAEITEGITIDQAERWSATGVLLDVRAPERYRGEVEPMDPVAGHIPGAVNLPTTTHLADGRLRPPAELRAAFASVGADGSIPVAAYCGSGVTAAHTVLAGELAGIEIALYAGSWSQWANTPGRFAAGGPSPDGPLSRV</sequence>
<dbReference type="SMART" id="SM00450">
    <property type="entry name" value="RHOD"/>
    <property type="match status" value="2"/>
</dbReference>
<dbReference type="InterPro" id="IPR036873">
    <property type="entry name" value="Rhodanese-like_dom_sf"/>
</dbReference>
<dbReference type="RefSeq" id="WP_262873648.1">
    <property type="nucleotide sequence ID" value="NZ_BAABKW010000002.1"/>
</dbReference>
<gene>
    <name evidence="4" type="ORF">ACFQRL_07380</name>
</gene>
<dbReference type="EMBL" id="JBHTBE010000001">
    <property type="protein sequence ID" value="MFC7268774.1"/>
    <property type="molecule type" value="Genomic_DNA"/>
</dbReference>
<dbReference type="CDD" id="cd01448">
    <property type="entry name" value="TST_Repeat_1"/>
    <property type="match status" value="1"/>
</dbReference>
<dbReference type="PANTHER" id="PTHR11364:SF27">
    <property type="entry name" value="SULFURTRANSFERASE"/>
    <property type="match status" value="1"/>
</dbReference>
<evidence type="ECO:0000259" key="3">
    <source>
        <dbReference type="PROSITE" id="PS50206"/>
    </source>
</evidence>
<dbReference type="Pfam" id="PF00581">
    <property type="entry name" value="Rhodanese"/>
    <property type="match status" value="2"/>
</dbReference>